<accession>A0A0A9DC77</accession>
<reference evidence="1" key="1">
    <citation type="submission" date="2014-09" db="EMBL/GenBank/DDBJ databases">
        <authorList>
            <person name="Magalhaes I.L.F."/>
            <person name="Oliveira U."/>
            <person name="Santos F.R."/>
            <person name="Vidigal T.H.D.A."/>
            <person name="Brescovit A.D."/>
            <person name="Santos A.J."/>
        </authorList>
    </citation>
    <scope>NUCLEOTIDE SEQUENCE</scope>
    <source>
        <tissue evidence="1">Shoot tissue taken approximately 20 cm above the soil surface</tissue>
    </source>
</reference>
<protein>
    <submittedName>
        <fullName evidence="1">Uncharacterized protein</fullName>
    </submittedName>
</protein>
<evidence type="ECO:0000313" key="1">
    <source>
        <dbReference type="EMBL" id="JAD81362.1"/>
    </source>
</evidence>
<reference evidence="1" key="2">
    <citation type="journal article" date="2015" name="Data Brief">
        <title>Shoot transcriptome of the giant reed, Arundo donax.</title>
        <authorList>
            <person name="Barrero R.A."/>
            <person name="Guerrero F.D."/>
            <person name="Moolhuijzen P."/>
            <person name="Goolsby J.A."/>
            <person name="Tidwell J."/>
            <person name="Bellgard S.E."/>
            <person name="Bellgard M.I."/>
        </authorList>
    </citation>
    <scope>NUCLEOTIDE SEQUENCE</scope>
    <source>
        <tissue evidence="1">Shoot tissue taken approximately 20 cm above the soil surface</tissue>
    </source>
</reference>
<organism evidence="1">
    <name type="scientific">Arundo donax</name>
    <name type="common">Giant reed</name>
    <name type="synonym">Donax arundinaceus</name>
    <dbReference type="NCBI Taxonomy" id="35708"/>
    <lineage>
        <taxon>Eukaryota</taxon>
        <taxon>Viridiplantae</taxon>
        <taxon>Streptophyta</taxon>
        <taxon>Embryophyta</taxon>
        <taxon>Tracheophyta</taxon>
        <taxon>Spermatophyta</taxon>
        <taxon>Magnoliopsida</taxon>
        <taxon>Liliopsida</taxon>
        <taxon>Poales</taxon>
        <taxon>Poaceae</taxon>
        <taxon>PACMAD clade</taxon>
        <taxon>Arundinoideae</taxon>
        <taxon>Arundineae</taxon>
        <taxon>Arundo</taxon>
    </lineage>
</organism>
<dbReference type="EMBL" id="GBRH01216533">
    <property type="protein sequence ID" value="JAD81362.1"/>
    <property type="molecule type" value="Transcribed_RNA"/>
</dbReference>
<sequence length="38" mass="4251">MFFILPLSSNDEAKDPGGVNKLVVLGALRKRNVISWQH</sequence>
<dbReference type="AlphaFoldDB" id="A0A0A9DC77"/>
<proteinExistence type="predicted"/>
<name>A0A0A9DC77_ARUDO</name>